<reference evidence="7 8" key="1">
    <citation type="journal article" date="2024" name="Insects">
        <title>An Improved Chromosome-Level Genome Assembly of the Firefly Pyrocoelia pectoralis.</title>
        <authorList>
            <person name="Fu X."/>
            <person name="Meyer-Rochow V.B."/>
            <person name="Ballantyne L."/>
            <person name="Zhu X."/>
        </authorList>
    </citation>
    <scope>NUCLEOTIDE SEQUENCE [LARGE SCALE GENOMIC DNA]</scope>
    <source>
        <strain evidence="7">XCY_ONT2</strain>
    </source>
</reference>
<proteinExistence type="predicted"/>
<organism evidence="7 8">
    <name type="scientific">Pyrocoelia pectoralis</name>
    <dbReference type="NCBI Taxonomy" id="417401"/>
    <lineage>
        <taxon>Eukaryota</taxon>
        <taxon>Metazoa</taxon>
        <taxon>Ecdysozoa</taxon>
        <taxon>Arthropoda</taxon>
        <taxon>Hexapoda</taxon>
        <taxon>Insecta</taxon>
        <taxon>Pterygota</taxon>
        <taxon>Neoptera</taxon>
        <taxon>Endopterygota</taxon>
        <taxon>Coleoptera</taxon>
        <taxon>Polyphaga</taxon>
        <taxon>Elateriformia</taxon>
        <taxon>Elateroidea</taxon>
        <taxon>Lampyridae</taxon>
        <taxon>Lampyrinae</taxon>
        <taxon>Pyrocoelia</taxon>
    </lineage>
</organism>
<sequence length="121" mass="13703">MAKSIKKEQWDILINIMEENPQVAKGQFNGPAGRAHHKKMWENLVSQLNGQGFGYKDVGKWQKTWTDFKYNLKKKAAAIKKDQTETGGGPPQSNRFNSYEERALGILGKTFFEGVNVEELG</sequence>
<dbReference type="PANTHER" id="PTHR23098:SF16">
    <property type="entry name" value="REGULATORY PROTEIN ZESTE"/>
    <property type="match status" value="1"/>
</dbReference>
<feature type="domain" description="Myb/SANT-like DNA-binding" evidence="6">
    <location>
        <begin position="7"/>
        <end position="77"/>
    </location>
</feature>
<comment type="caution">
    <text evidence="7">The sequence shown here is derived from an EMBL/GenBank/DDBJ whole genome shotgun (WGS) entry which is preliminary data.</text>
</comment>
<keyword evidence="3" id="KW-0805">Transcription regulation</keyword>
<evidence type="ECO:0000256" key="1">
    <source>
        <dbReference type="ARBA" id="ARBA00011764"/>
    </source>
</evidence>
<gene>
    <name evidence="7" type="ORF">RI129_002894</name>
</gene>
<evidence type="ECO:0000313" key="8">
    <source>
        <dbReference type="Proteomes" id="UP001329430"/>
    </source>
</evidence>
<keyword evidence="8" id="KW-1185">Reference proteome</keyword>
<comment type="function">
    <text evidence="5">Involved in transvection phenomena (= synapsis-dependent gene expression), where the synaptic pairing of chromosomes carrying genes with which zeste interacts influences the expression of these genes. Zeste binds to DNA and stimulates transcription from a nearby promoter.</text>
</comment>
<comment type="subunit">
    <text evidence="1">Self-associates forming complexes of several hundred monomers.</text>
</comment>
<dbReference type="EMBL" id="JAVRBK010000002">
    <property type="protein sequence ID" value="KAK5648002.1"/>
    <property type="molecule type" value="Genomic_DNA"/>
</dbReference>
<protein>
    <recommendedName>
        <fullName evidence="2">Regulatory protein zeste</fullName>
    </recommendedName>
</protein>
<evidence type="ECO:0000259" key="6">
    <source>
        <dbReference type="Pfam" id="PF13873"/>
    </source>
</evidence>
<evidence type="ECO:0000256" key="3">
    <source>
        <dbReference type="ARBA" id="ARBA00023015"/>
    </source>
</evidence>
<name>A0AAN7ZM19_9COLE</name>
<dbReference type="GO" id="GO:0005634">
    <property type="term" value="C:nucleus"/>
    <property type="evidence" value="ECO:0007669"/>
    <property type="project" value="TreeGrafter"/>
</dbReference>
<dbReference type="InterPro" id="IPR028002">
    <property type="entry name" value="Myb_DNA-bind_5"/>
</dbReference>
<evidence type="ECO:0000256" key="5">
    <source>
        <dbReference type="ARBA" id="ARBA00025466"/>
    </source>
</evidence>
<dbReference type="Proteomes" id="UP001329430">
    <property type="component" value="Chromosome 2"/>
</dbReference>
<accession>A0AAN7ZM19</accession>
<evidence type="ECO:0000256" key="2">
    <source>
        <dbReference type="ARBA" id="ARBA00016807"/>
    </source>
</evidence>
<evidence type="ECO:0000313" key="7">
    <source>
        <dbReference type="EMBL" id="KAK5648002.1"/>
    </source>
</evidence>
<dbReference type="Pfam" id="PF13873">
    <property type="entry name" value="Myb_DNA-bind_5"/>
    <property type="match status" value="1"/>
</dbReference>
<evidence type="ECO:0000256" key="4">
    <source>
        <dbReference type="ARBA" id="ARBA00023163"/>
    </source>
</evidence>
<keyword evidence="4" id="KW-0804">Transcription</keyword>
<dbReference type="PANTHER" id="PTHR23098">
    <property type="entry name" value="AGAP001331-PA-RELATED"/>
    <property type="match status" value="1"/>
</dbReference>
<dbReference type="AlphaFoldDB" id="A0AAN7ZM19"/>